<organism evidence="7 8">
    <name type="scientific">Aliiglaciecola litoralis</name>
    <dbReference type="NCBI Taxonomy" id="582857"/>
    <lineage>
        <taxon>Bacteria</taxon>
        <taxon>Pseudomonadati</taxon>
        <taxon>Pseudomonadota</taxon>
        <taxon>Gammaproteobacteria</taxon>
        <taxon>Alteromonadales</taxon>
        <taxon>Alteromonadaceae</taxon>
        <taxon>Aliiglaciecola</taxon>
    </lineage>
</organism>
<evidence type="ECO:0000256" key="4">
    <source>
        <dbReference type="ARBA" id="ARBA00022764"/>
    </source>
</evidence>
<feature type="domain" description="MucB/RseB N-terminal" evidence="5">
    <location>
        <begin position="6"/>
        <end position="174"/>
    </location>
</feature>
<keyword evidence="3" id="KW-0732">Signal</keyword>
<dbReference type="Pfam" id="PF17188">
    <property type="entry name" value="MucB_RseB_C"/>
    <property type="match status" value="1"/>
</dbReference>
<dbReference type="InterPro" id="IPR005588">
    <property type="entry name" value="MucB_RseB"/>
</dbReference>
<evidence type="ECO:0000256" key="1">
    <source>
        <dbReference type="ARBA" id="ARBA00004418"/>
    </source>
</evidence>
<dbReference type="Gene3D" id="3.30.200.100">
    <property type="entry name" value="MucB/RseB, C-terminal domain"/>
    <property type="match status" value="1"/>
</dbReference>
<dbReference type="Gene3D" id="2.50.20.10">
    <property type="entry name" value="Lipoprotein localisation LolA/LolB/LppX"/>
    <property type="match status" value="1"/>
</dbReference>
<dbReference type="PANTHER" id="PTHR38782">
    <property type="match status" value="1"/>
</dbReference>
<proteinExistence type="inferred from homology"/>
<dbReference type="EMBL" id="BAAAFD010000005">
    <property type="protein sequence ID" value="GAA0857019.1"/>
    <property type="molecule type" value="Genomic_DNA"/>
</dbReference>
<name>A0ABP3WV78_9ALTE</name>
<dbReference type="Pfam" id="PF03888">
    <property type="entry name" value="MucB_RseB"/>
    <property type="match status" value="1"/>
</dbReference>
<accession>A0ABP3WV78</accession>
<reference evidence="8" key="1">
    <citation type="journal article" date="2019" name="Int. J. Syst. Evol. Microbiol.">
        <title>The Global Catalogue of Microorganisms (GCM) 10K type strain sequencing project: providing services to taxonomists for standard genome sequencing and annotation.</title>
        <authorList>
            <consortium name="The Broad Institute Genomics Platform"/>
            <consortium name="The Broad Institute Genome Sequencing Center for Infectious Disease"/>
            <person name="Wu L."/>
            <person name="Ma J."/>
        </authorList>
    </citation>
    <scope>NUCLEOTIDE SEQUENCE [LARGE SCALE GENOMIC DNA]</scope>
    <source>
        <strain evidence="8">JCM 15896</strain>
    </source>
</reference>
<evidence type="ECO:0000259" key="6">
    <source>
        <dbReference type="Pfam" id="PF17188"/>
    </source>
</evidence>
<feature type="domain" description="MucB/RseB C-terminal" evidence="6">
    <location>
        <begin position="199"/>
        <end position="295"/>
    </location>
</feature>
<dbReference type="PIRSF" id="PIRSF005427">
    <property type="entry name" value="RseB"/>
    <property type="match status" value="1"/>
</dbReference>
<dbReference type="Proteomes" id="UP001500359">
    <property type="component" value="Unassembled WGS sequence"/>
</dbReference>
<comment type="subcellular location">
    <subcellularLocation>
        <location evidence="1">Periplasm</location>
    </subcellularLocation>
</comment>
<evidence type="ECO:0000256" key="2">
    <source>
        <dbReference type="ARBA" id="ARBA00008150"/>
    </source>
</evidence>
<dbReference type="PANTHER" id="PTHR38782:SF1">
    <property type="entry name" value="SIGMA-E FACTOR REGULATORY PROTEIN RSEB"/>
    <property type="match status" value="1"/>
</dbReference>
<sequence>MQDPNAQIWLTKMAQAKQQLNYKVTFVMSRPGADPQPYLWRHAITEDGIEMEQLDQLNGPGKEVIRIGNTVSYFDSHRPPYSLQSSHISGPLPSILLTDPLSLMPAYEFVVVGKSRISGRVAQQIRMVSKDKTRFGYNLWLDQNIGLPLKISVVDLNGQKMEQIQVTELEVTPSPDPYFANYVVSATMPDVVQFAPQPKEKQNWKLDFVPIGMEQVKHSVRLLQNNGGKLEYMMLSDGLVDISVYLQRANGQVAESDIVARIGSDIYYSRTQGNVLVTVIGKIPANTANAIATSISAVQ</sequence>
<dbReference type="InterPro" id="IPR038484">
    <property type="entry name" value="MucB/RseB_C_sf"/>
</dbReference>
<keyword evidence="4" id="KW-0574">Periplasm</keyword>
<evidence type="ECO:0000259" key="5">
    <source>
        <dbReference type="Pfam" id="PF03888"/>
    </source>
</evidence>
<protein>
    <submittedName>
        <fullName evidence="7">MucB/RseB C-terminal domain-containing protein</fullName>
    </submittedName>
</protein>
<evidence type="ECO:0000313" key="8">
    <source>
        <dbReference type="Proteomes" id="UP001500359"/>
    </source>
</evidence>
<gene>
    <name evidence="7" type="ORF">GCM10009114_21120</name>
</gene>
<keyword evidence="8" id="KW-1185">Reference proteome</keyword>
<evidence type="ECO:0000313" key="7">
    <source>
        <dbReference type="EMBL" id="GAA0857019.1"/>
    </source>
</evidence>
<dbReference type="InterPro" id="IPR033436">
    <property type="entry name" value="MucB/RseB_C"/>
</dbReference>
<comment type="caution">
    <text evidence="7">The sequence shown here is derived from an EMBL/GenBank/DDBJ whole genome shotgun (WGS) entry which is preliminary data.</text>
</comment>
<comment type="similarity">
    <text evidence="2">Belongs to the RseB family.</text>
</comment>
<dbReference type="CDD" id="cd16327">
    <property type="entry name" value="RseB"/>
    <property type="match status" value="1"/>
</dbReference>
<evidence type="ECO:0000256" key="3">
    <source>
        <dbReference type="ARBA" id="ARBA00022729"/>
    </source>
</evidence>
<dbReference type="InterPro" id="IPR033434">
    <property type="entry name" value="MucB/RseB_N"/>
</dbReference>